<dbReference type="EC" id="3.5.2.6" evidence="3 6"/>
<dbReference type="SUPFAM" id="SSF56601">
    <property type="entry name" value="beta-lactamase/transpeptidase-like"/>
    <property type="match status" value="1"/>
</dbReference>
<accession>A0A1H7RIZ0</accession>
<dbReference type="Proteomes" id="UP000198984">
    <property type="component" value="Unassembled WGS sequence"/>
</dbReference>
<evidence type="ECO:0000256" key="6">
    <source>
        <dbReference type="RuleBase" id="RU361140"/>
    </source>
</evidence>
<protein>
    <recommendedName>
        <fullName evidence="3 6">Beta-lactamase</fullName>
        <ecNumber evidence="3 6">3.5.2.6</ecNumber>
    </recommendedName>
</protein>
<gene>
    <name evidence="9" type="ORF">SAMN04488505_102654</name>
</gene>
<dbReference type="STRING" id="573321.SAMN04488505_102654"/>
<feature type="domain" description="Beta-lactamase class A catalytic" evidence="8">
    <location>
        <begin position="41"/>
        <end position="267"/>
    </location>
</feature>
<keyword evidence="5 6" id="KW-0046">Antibiotic resistance</keyword>
<sequence>MPLRVFILLIFIAFSCTTHAQLPALRQKMEAIIAGKQAHIGISMLAIEDKDTLSINAAHHYPMQSVFKFHLALLVLHKADQGKLSLSQRIHIKQSSLAKKSWSPLRDEHTAPEFDLTIKELLSYTVSQSDNNGCDILFGLVGGPAALNNYIHALGVKDINIVANEAQMHAAWDVQYNNWTTPIAATQLLQKFQTGNILSENSKALLWQLMATGVKSNRLKGLLPADTDVAHKSGTSDTNDQHLTAAFNDIGIITLPNGKHIAMAVFVSDSKEDEATNQRIISEIAKAAWDHYSFTHMN</sequence>
<dbReference type="InterPro" id="IPR012338">
    <property type="entry name" value="Beta-lactam/transpept-like"/>
</dbReference>
<dbReference type="GO" id="GO:0046677">
    <property type="term" value="P:response to antibiotic"/>
    <property type="evidence" value="ECO:0007669"/>
    <property type="project" value="UniProtKB-UniRule"/>
</dbReference>
<proteinExistence type="inferred from homology"/>
<comment type="similarity">
    <text evidence="2 6">Belongs to the class-A beta-lactamase family.</text>
</comment>
<keyword evidence="10" id="KW-1185">Reference proteome</keyword>
<dbReference type="PROSITE" id="PS00146">
    <property type="entry name" value="BETA_LACTAMASE_A"/>
    <property type="match status" value="1"/>
</dbReference>
<feature type="chain" id="PRO_5011760378" description="Beta-lactamase" evidence="7">
    <location>
        <begin position="21"/>
        <end position="298"/>
    </location>
</feature>
<evidence type="ECO:0000259" key="8">
    <source>
        <dbReference type="Pfam" id="PF13354"/>
    </source>
</evidence>
<dbReference type="Pfam" id="PF13354">
    <property type="entry name" value="Beta-lactamase2"/>
    <property type="match status" value="1"/>
</dbReference>
<feature type="signal peptide" evidence="7">
    <location>
        <begin position="1"/>
        <end position="20"/>
    </location>
</feature>
<keyword evidence="7" id="KW-0732">Signal</keyword>
<evidence type="ECO:0000256" key="1">
    <source>
        <dbReference type="ARBA" id="ARBA00001526"/>
    </source>
</evidence>
<name>A0A1H7RIZ0_9BACT</name>
<evidence type="ECO:0000313" key="10">
    <source>
        <dbReference type="Proteomes" id="UP000198984"/>
    </source>
</evidence>
<dbReference type="NCBIfam" id="NF012099">
    <property type="entry name" value="SubclassA2"/>
    <property type="match status" value="1"/>
</dbReference>
<dbReference type="PRINTS" id="PR00118">
    <property type="entry name" value="BLACTAMASEA"/>
</dbReference>
<evidence type="ECO:0000256" key="5">
    <source>
        <dbReference type="ARBA" id="ARBA00023251"/>
    </source>
</evidence>
<evidence type="ECO:0000256" key="2">
    <source>
        <dbReference type="ARBA" id="ARBA00009009"/>
    </source>
</evidence>
<dbReference type="InterPro" id="IPR045155">
    <property type="entry name" value="Beta-lactam_cat"/>
</dbReference>
<dbReference type="InterPro" id="IPR000871">
    <property type="entry name" value="Beta-lactam_class-A"/>
</dbReference>
<comment type="catalytic activity">
    <reaction evidence="1 6">
        <text>a beta-lactam + H2O = a substituted beta-amino acid</text>
        <dbReference type="Rhea" id="RHEA:20401"/>
        <dbReference type="ChEBI" id="CHEBI:15377"/>
        <dbReference type="ChEBI" id="CHEBI:35627"/>
        <dbReference type="ChEBI" id="CHEBI:140347"/>
        <dbReference type="EC" id="3.5.2.6"/>
    </reaction>
</comment>
<dbReference type="GO" id="GO:0008800">
    <property type="term" value="F:beta-lactamase activity"/>
    <property type="evidence" value="ECO:0007669"/>
    <property type="project" value="UniProtKB-UniRule"/>
</dbReference>
<dbReference type="OrthoDB" id="9772863at2"/>
<dbReference type="PANTHER" id="PTHR35333">
    <property type="entry name" value="BETA-LACTAMASE"/>
    <property type="match status" value="1"/>
</dbReference>
<dbReference type="PROSITE" id="PS51257">
    <property type="entry name" value="PROKAR_LIPOPROTEIN"/>
    <property type="match status" value="1"/>
</dbReference>
<evidence type="ECO:0000256" key="7">
    <source>
        <dbReference type="SAM" id="SignalP"/>
    </source>
</evidence>
<dbReference type="GO" id="GO:0030655">
    <property type="term" value="P:beta-lactam antibiotic catabolic process"/>
    <property type="evidence" value="ECO:0007669"/>
    <property type="project" value="InterPro"/>
</dbReference>
<dbReference type="PANTHER" id="PTHR35333:SF3">
    <property type="entry name" value="BETA-LACTAMASE-TYPE TRANSPEPTIDASE FOLD CONTAINING PROTEIN"/>
    <property type="match status" value="1"/>
</dbReference>
<dbReference type="InterPro" id="IPR023650">
    <property type="entry name" value="Beta-lactam_class-A_AS"/>
</dbReference>
<dbReference type="RefSeq" id="WP_089910303.1">
    <property type="nucleotide sequence ID" value="NZ_FOBB01000002.1"/>
</dbReference>
<reference evidence="9 10" key="1">
    <citation type="submission" date="2016-10" db="EMBL/GenBank/DDBJ databases">
        <authorList>
            <person name="de Groot N.N."/>
        </authorList>
    </citation>
    <scope>NUCLEOTIDE SEQUENCE [LARGE SCALE GENOMIC DNA]</scope>
    <source>
        <strain evidence="9 10">DSM 21039</strain>
    </source>
</reference>
<dbReference type="AlphaFoldDB" id="A0A1H7RIZ0"/>
<evidence type="ECO:0000256" key="4">
    <source>
        <dbReference type="ARBA" id="ARBA00022801"/>
    </source>
</evidence>
<dbReference type="NCBIfam" id="NF033103">
    <property type="entry name" value="bla_class_A"/>
    <property type="match status" value="1"/>
</dbReference>
<organism evidence="9 10">
    <name type="scientific">Chitinophaga rupis</name>
    <dbReference type="NCBI Taxonomy" id="573321"/>
    <lineage>
        <taxon>Bacteria</taxon>
        <taxon>Pseudomonadati</taxon>
        <taxon>Bacteroidota</taxon>
        <taxon>Chitinophagia</taxon>
        <taxon>Chitinophagales</taxon>
        <taxon>Chitinophagaceae</taxon>
        <taxon>Chitinophaga</taxon>
    </lineage>
</organism>
<keyword evidence="4 6" id="KW-0378">Hydrolase</keyword>
<dbReference type="Gene3D" id="3.40.710.10">
    <property type="entry name" value="DD-peptidase/beta-lactamase superfamily"/>
    <property type="match status" value="1"/>
</dbReference>
<evidence type="ECO:0000313" key="9">
    <source>
        <dbReference type="EMBL" id="SEL60221.1"/>
    </source>
</evidence>
<dbReference type="EMBL" id="FOBB01000002">
    <property type="protein sequence ID" value="SEL60221.1"/>
    <property type="molecule type" value="Genomic_DNA"/>
</dbReference>
<evidence type="ECO:0000256" key="3">
    <source>
        <dbReference type="ARBA" id="ARBA00012865"/>
    </source>
</evidence>